<feature type="domain" description="Winged helix-turn helix" evidence="1">
    <location>
        <begin position="109"/>
        <end position="165"/>
    </location>
</feature>
<accession>A0ABQ0PAP0</accession>
<name>A0ABQ0PAP0_9PROT</name>
<evidence type="ECO:0000313" key="3">
    <source>
        <dbReference type="Proteomes" id="UP001060895"/>
    </source>
</evidence>
<sequence length="180" mass="19843">MGKALSLRADYDAAGLRRLARTTKHAGQSRRLVALAAIYDGASRGAAARLAGTDRQIVRDWVVRFDTDGPDGLVDRHAGGAAPRITPSVLEALAHRIEEGSIAAVHGVTGWRLRDLCAWLHEQHGVSLSESRMSRIVRREGFRLLTARPRHYAQNPEAQDIFRAEFILNESSGVPKRAYL</sequence>
<dbReference type="EMBL" id="BAQP01000314">
    <property type="protein sequence ID" value="GBQ29297.1"/>
    <property type="molecule type" value="Genomic_DNA"/>
</dbReference>
<comment type="caution">
    <text evidence="2">The sequence shown here is derived from an EMBL/GenBank/DDBJ whole genome shotgun (WGS) entry which is preliminary data.</text>
</comment>
<dbReference type="SUPFAM" id="SSF46689">
    <property type="entry name" value="Homeodomain-like"/>
    <property type="match status" value="1"/>
</dbReference>
<dbReference type="InterPro" id="IPR025959">
    <property type="entry name" value="Winged_HTH_dom"/>
</dbReference>
<evidence type="ECO:0000313" key="2">
    <source>
        <dbReference type="EMBL" id="GBQ29297.1"/>
    </source>
</evidence>
<dbReference type="InterPro" id="IPR009057">
    <property type="entry name" value="Homeodomain-like_sf"/>
</dbReference>
<dbReference type="Pfam" id="PF13551">
    <property type="entry name" value="HTH_29"/>
    <property type="match status" value="1"/>
</dbReference>
<protein>
    <submittedName>
        <fullName evidence="2">Transposase</fullName>
    </submittedName>
</protein>
<dbReference type="Pfam" id="PF13592">
    <property type="entry name" value="HTH_33"/>
    <property type="match status" value="1"/>
</dbReference>
<proteinExistence type="predicted"/>
<dbReference type="Proteomes" id="UP001060895">
    <property type="component" value="Unassembled WGS sequence"/>
</dbReference>
<organism evidence="2 3">
    <name type="scientific">Gluconacetobacter sacchari DSM 12717</name>
    <dbReference type="NCBI Taxonomy" id="1307940"/>
    <lineage>
        <taxon>Bacteria</taxon>
        <taxon>Pseudomonadati</taxon>
        <taxon>Pseudomonadota</taxon>
        <taxon>Alphaproteobacteria</taxon>
        <taxon>Acetobacterales</taxon>
        <taxon>Acetobacteraceae</taxon>
        <taxon>Gluconacetobacter</taxon>
    </lineage>
</organism>
<evidence type="ECO:0000259" key="1">
    <source>
        <dbReference type="Pfam" id="PF13592"/>
    </source>
</evidence>
<keyword evidence="3" id="KW-1185">Reference proteome</keyword>
<gene>
    <name evidence="2" type="ORF">AA12717_3208</name>
</gene>
<reference evidence="2" key="1">
    <citation type="submission" date="2013-04" db="EMBL/GenBank/DDBJ databases">
        <title>The genome sequencing project of 58 acetic acid bacteria.</title>
        <authorList>
            <person name="Okamoto-Kainuma A."/>
            <person name="Ishikawa M."/>
            <person name="Umino S."/>
            <person name="Koizumi Y."/>
            <person name="Shiwa Y."/>
            <person name="Yoshikawa H."/>
            <person name="Matsutani M."/>
            <person name="Matsushita K."/>
        </authorList>
    </citation>
    <scope>NUCLEOTIDE SEQUENCE</scope>
    <source>
        <strain evidence="2">DSM 12717</strain>
    </source>
</reference>